<gene>
    <name evidence="2" type="ORF">H0194_08895</name>
</gene>
<feature type="transmembrane region" description="Helical" evidence="1">
    <location>
        <begin position="7"/>
        <end position="26"/>
    </location>
</feature>
<feature type="transmembrane region" description="Helical" evidence="1">
    <location>
        <begin position="143"/>
        <end position="163"/>
    </location>
</feature>
<organism evidence="2 3">
    <name type="scientific">Corynebacterium incognita</name>
    <dbReference type="NCBI Taxonomy" id="2754725"/>
    <lineage>
        <taxon>Bacteria</taxon>
        <taxon>Bacillati</taxon>
        <taxon>Actinomycetota</taxon>
        <taxon>Actinomycetes</taxon>
        <taxon>Mycobacteriales</taxon>
        <taxon>Corynebacteriaceae</taxon>
        <taxon>Corynebacterium</taxon>
    </lineage>
</organism>
<protein>
    <submittedName>
        <fullName evidence="2">Uncharacterized protein</fullName>
    </submittedName>
</protein>
<evidence type="ECO:0000313" key="2">
    <source>
        <dbReference type="EMBL" id="QNE89165.1"/>
    </source>
</evidence>
<keyword evidence="1" id="KW-0472">Membrane</keyword>
<keyword evidence="1" id="KW-1133">Transmembrane helix</keyword>
<sequence length="269" mass="30020">MKIAFRVLLLVALVLEVLVILLSNTVSGFHSLWFLTPVPFIGLALFLLFLGIWRDYRRNDKSWAASLSATSKRFGVPKKALALLVSEIGSLTSALGIFRPSKLKMGEYTVHKNLRTIVFLILGLCAVEITVVHLAVPSALWRYILLIASIYAAFLLTGFFVSIRENPHVITPEGILLRHGKRLTCEIPWAHLGEVKTTRAGQGGDIEVDESGYLRIPVLSEVNVKLELEHQVIVEDLHKGFTEVSAVECYCDDKESFLKDIAKQRPPSE</sequence>
<keyword evidence="1" id="KW-0812">Transmembrane</keyword>
<dbReference type="EMBL" id="CP059404">
    <property type="protein sequence ID" value="QNE89165.1"/>
    <property type="molecule type" value="Genomic_DNA"/>
</dbReference>
<reference evidence="2 3" key="1">
    <citation type="submission" date="2020-07" db="EMBL/GenBank/DDBJ databases">
        <title>Complete genome and description of Corynebacterium incognita strain Marseille-Q3630 sp. nov.</title>
        <authorList>
            <person name="Boxberger M."/>
        </authorList>
    </citation>
    <scope>NUCLEOTIDE SEQUENCE [LARGE SCALE GENOMIC DNA]</scope>
    <source>
        <strain evidence="2 3">Marseille-Q3630</strain>
    </source>
</reference>
<dbReference type="Proteomes" id="UP000515743">
    <property type="component" value="Chromosome"/>
</dbReference>
<keyword evidence="3" id="KW-1185">Reference proteome</keyword>
<name>A0A7G7CNJ9_9CORY</name>
<evidence type="ECO:0000256" key="1">
    <source>
        <dbReference type="SAM" id="Phobius"/>
    </source>
</evidence>
<feature type="transmembrane region" description="Helical" evidence="1">
    <location>
        <begin position="32"/>
        <end position="53"/>
    </location>
</feature>
<feature type="transmembrane region" description="Helical" evidence="1">
    <location>
        <begin position="117"/>
        <end position="136"/>
    </location>
</feature>
<dbReference type="RefSeq" id="WP_185175543.1">
    <property type="nucleotide sequence ID" value="NZ_CP059404.1"/>
</dbReference>
<proteinExistence type="predicted"/>
<dbReference type="AlphaFoldDB" id="A0A7G7CNJ9"/>
<evidence type="ECO:0000313" key="3">
    <source>
        <dbReference type="Proteomes" id="UP000515743"/>
    </source>
</evidence>
<accession>A0A7G7CNJ9</accession>
<dbReference type="KEGG" id="cik:H0194_08895"/>